<keyword evidence="6" id="KW-0175">Coiled coil</keyword>
<evidence type="ECO:0000256" key="4">
    <source>
        <dbReference type="ARBA" id="ARBA00023125"/>
    </source>
</evidence>
<keyword evidence="1" id="KW-0547">Nucleotide-binding</keyword>
<dbReference type="OrthoDB" id="9804019at2"/>
<dbReference type="InterPro" id="IPR013767">
    <property type="entry name" value="PAS_fold"/>
</dbReference>
<dbReference type="InterPro" id="IPR002078">
    <property type="entry name" value="Sigma_54_int"/>
</dbReference>
<dbReference type="GO" id="GO:0003677">
    <property type="term" value="F:DNA binding"/>
    <property type="evidence" value="ECO:0007669"/>
    <property type="project" value="UniProtKB-KW"/>
</dbReference>
<evidence type="ECO:0000256" key="2">
    <source>
        <dbReference type="ARBA" id="ARBA00022840"/>
    </source>
</evidence>
<dbReference type="Proteomes" id="UP000287798">
    <property type="component" value="Unassembled WGS sequence"/>
</dbReference>
<dbReference type="SUPFAM" id="SSF52540">
    <property type="entry name" value="P-loop containing nucleoside triphosphate hydrolases"/>
    <property type="match status" value="1"/>
</dbReference>
<keyword evidence="4" id="KW-0238">DNA-binding</keyword>
<keyword evidence="3" id="KW-0805">Transcription regulation</keyword>
<dbReference type="InterPro" id="IPR025944">
    <property type="entry name" value="Sigma_54_int_dom_CS"/>
</dbReference>
<dbReference type="GO" id="GO:0006355">
    <property type="term" value="P:regulation of DNA-templated transcription"/>
    <property type="evidence" value="ECO:0007669"/>
    <property type="project" value="InterPro"/>
</dbReference>
<dbReference type="RefSeq" id="WP_125180521.1">
    <property type="nucleotide sequence ID" value="NZ_QZMU01000001.1"/>
</dbReference>
<dbReference type="SUPFAM" id="SSF55785">
    <property type="entry name" value="PYP-like sensor domain (PAS domain)"/>
    <property type="match status" value="2"/>
</dbReference>
<comment type="caution">
    <text evidence="11">The sequence shown here is derived from an EMBL/GenBank/DDBJ whole genome shotgun (WGS) entry which is preliminary data.</text>
</comment>
<evidence type="ECO:0000313" key="11">
    <source>
        <dbReference type="EMBL" id="RRQ21305.1"/>
    </source>
</evidence>
<dbReference type="InterPro" id="IPR025662">
    <property type="entry name" value="Sigma_54_int_dom_ATP-bd_1"/>
</dbReference>
<dbReference type="FunFam" id="3.40.50.300:FF:000006">
    <property type="entry name" value="DNA-binding transcriptional regulator NtrC"/>
    <property type="match status" value="1"/>
</dbReference>
<dbReference type="AlphaFoldDB" id="A0A426QHR3"/>
<dbReference type="SMART" id="SM00091">
    <property type="entry name" value="PAS"/>
    <property type="match status" value="2"/>
</dbReference>
<evidence type="ECO:0000256" key="3">
    <source>
        <dbReference type="ARBA" id="ARBA00023015"/>
    </source>
</evidence>
<dbReference type="InterPro" id="IPR000014">
    <property type="entry name" value="PAS"/>
</dbReference>
<dbReference type="Pfam" id="PF00158">
    <property type="entry name" value="Sigma54_activat"/>
    <property type="match status" value="1"/>
</dbReference>
<gene>
    <name evidence="11" type="ORF">D6C00_04660</name>
</gene>
<dbReference type="PROSITE" id="PS00675">
    <property type="entry name" value="SIGMA54_INTERACT_1"/>
    <property type="match status" value="1"/>
</dbReference>
<evidence type="ECO:0000256" key="6">
    <source>
        <dbReference type="SAM" id="Coils"/>
    </source>
</evidence>
<dbReference type="PROSITE" id="PS50113">
    <property type="entry name" value="PAC"/>
    <property type="match status" value="1"/>
</dbReference>
<evidence type="ECO:0000256" key="1">
    <source>
        <dbReference type="ARBA" id="ARBA00022741"/>
    </source>
</evidence>
<dbReference type="Gene3D" id="1.10.8.60">
    <property type="match status" value="1"/>
</dbReference>
<accession>A0A426QHR3</accession>
<name>A0A426QHR3_9GAMM</name>
<dbReference type="PROSITE" id="PS00688">
    <property type="entry name" value="SIGMA54_INTERACT_3"/>
    <property type="match status" value="1"/>
</dbReference>
<dbReference type="EMBL" id="QZMU01000001">
    <property type="protein sequence ID" value="RRQ21305.1"/>
    <property type="molecule type" value="Genomic_DNA"/>
</dbReference>
<dbReference type="Pfam" id="PF13188">
    <property type="entry name" value="PAS_8"/>
    <property type="match status" value="1"/>
</dbReference>
<evidence type="ECO:0000313" key="12">
    <source>
        <dbReference type="Proteomes" id="UP000287798"/>
    </source>
</evidence>
<dbReference type="PROSITE" id="PS50112">
    <property type="entry name" value="PAS"/>
    <property type="match status" value="1"/>
</dbReference>
<dbReference type="InterPro" id="IPR058031">
    <property type="entry name" value="AAA_lid_NorR"/>
</dbReference>
<dbReference type="PANTHER" id="PTHR32071">
    <property type="entry name" value="TRANSCRIPTIONAL REGULATORY PROTEIN"/>
    <property type="match status" value="1"/>
</dbReference>
<dbReference type="InterPro" id="IPR003593">
    <property type="entry name" value="AAA+_ATPase"/>
</dbReference>
<keyword evidence="5" id="KW-0804">Transcription</keyword>
<feature type="coiled-coil region" evidence="6">
    <location>
        <begin position="266"/>
        <end position="297"/>
    </location>
</feature>
<evidence type="ECO:0000259" key="9">
    <source>
        <dbReference type="PROSITE" id="PS50112"/>
    </source>
</evidence>
<feature type="region of interest" description="Disordered" evidence="7">
    <location>
        <begin position="548"/>
        <end position="567"/>
    </location>
</feature>
<dbReference type="Pfam" id="PF00989">
    <property type="entry name" value="PAS"/>
    <property type="match status" value="1"/>
</dbReference>
<organism evidence="11 12">
    <name type="scientific">Thiohalobacter thiocyanaticus</name>
    <dbReference type="NCBI Taxonomy" id="585455"/>
    <lineage>
        <taxon>Bacteria</taxon>
        <taxon>Pseudomonadati</taxon>
        <taxon>Pseudomonadota</taxon>
        <taxon>Gammaproteobacteria</taxon>
        <taxon>Thiohalobacterales</taxon>
        <taxon>Thiohalobacteraceae</taxon>
        <taxon>Thiohalobacter</taxon>
    </lineage>
</organism>
<dbReference type="GO" id="GO:0005524">
    <property type="term" value="F:ATP binding"/>
    <property type="evidence" value="ECO:0007669"/>
    <property type="project" value="UniProtKB-KW"/>
</dbReference>
<protein>
    <submittedName>
        <fullName evidence="11">PAS domain S-box protein</fullName>
    </submittedName>
</protein>
<feature type="domain" description="Sigma-54 factor interaction" evidence="8">
    <location>
        <begin position="307"/>
        <end position="536"/>
    </location>
</feature>
<dbReference type="InterPro" id="IPR027417">
    <property type="entry name" value="P-loop_NTPase"/>
</dbReference>
<dbReference type="Pfam" id="PF25601">
    <property type="entry name" value="AAA_lid_14"/>
    <property type="match status" value="1"/>
</dbReference>
<sequence>MPAETDTLFNHLNEAALVIDPCGDRLLRANPEAHRLLDYPQGKLPAVRPSRLFMPDLAEMIAFTQAVMHRGQGWSNELHAHNRAGELVRLEISASLQPEAESPLMICTLRDHDRLEKLRRLTEANSLHREGLERWKSIELVFSEFERQNQLILNAAGEGIYGVDTEGRTTFANPAAERMLGWQAGDMTGRNIHALIHHSHADGGCYPAHECHIFAAFRDGKVRHVEDEVFWRKDGRAIPVEYTSTPILEEGRIVGAVVIFRDISERKQAEERLHAALDQVRTLKRRLELENAYLQEEYLAEHNYKEIVGRSPAIHKVIRQIELVAPTDAAVLITGESGTGKELVARAIHDSSDRHDRPMIRVNCASIPRELFESEFFGHIRGAFTGAMSDRAGRFELADGGTLFLDEVGEIPLELQGKLLRVLQEQQFERVGESVTRRVDVRIIAATNRDLQREVAEKRFREDLYFRLNVFPIESIPLRQRSEDIPLLAAHFLKLAGQKFGKPEVQLTHGDIERLQAYHWPGNIRELINVIERAVILARDGRLRLDIHTNDAPEPGARPPQPGGTTRIQTRDELRRQELDNIIVALRHCNGKVFGKGGAAELLEVKPTTLASRIKNLGIERHRFSAGQ</sequence>
<reference evidence="11 12" key="1">
    <citation type="journal article" date="2010" name="Int. J. Syst. Evol. Microbiol.">
        <title>Thiohalobacter thiocyanaticus gen. nov., sp. nov., a moderately halophilic, sulfur-oxidizing gammaproteobacterium from hypersaline lakes, that utilizes thiocyanate.</title>
        <authorList>
            <person name="Sorokin D.Y."/>
            <person name="Kovaleva O.L."/>
            <person name="Tourova T.P."/>
            <person name="Muyzer G."/>
        </authorList>
    </citation>
    <scope>NUCLEOTIDE SEQUENCE [LARGE SCALE GENOMIC DNA]</scope>
    <source>
        <strain evidence="11 12">Hrh1</strain>
    </source>
</reference>
<dbReference type="InterPro" id="IPR000700">
    <property type="entry name" value="PAS-assoc_C"/>
</dbReference>
<dbReference type="CDD" id="cd00130">
    <property type="entry name" value="PAS"/>
    <property type="match status" value="2"/>
</dbReference>
<dbReference type="SMART" id="SM00382">
    <property type="entry name" value="AAA"/>
    <property type="match status" value="1"/>
</dbReference>
<feature type="domain" description="PAS" evidence="9">
    <location>
        <begin position="145"/>
        <end position="197"/>
    </location>
</feature>
<dbReference type="Gene3D" id="1.10.10.60">
    <property type="entry name" value="Homeodomain-like"/>
    <property type="match status" value="1"/>
</dbReference>
<evidence type="ECO:0000256" key="5">
    <source>
        <dbReference type="ARBA" id="ARBA00023163"/>
    </source>
</evidence>
<keyword evidence="2" id="KW-0067">ATP-binding</keyword>
<evidence type="ECO:0000259" key="8">
    <source>
        <dbReference type="PROSITE" id="PS50045"/>
    </source>
</evidence>
<dbReference type="SMART" id="SM00086">
    <property type="entry name" value="PAC"/>
    <property type="match status" value="2"/>
</dbReference>
<dbReference type="CDD" id="cd00009">
    <property type="entry name" value="AAA"/>
    <property type="match status" value="1"/>
</dbReference>
<evidence type="ECO:0000256" key="7">
    <source>
        <dbReference type="SAM" id="MobiDB-lite"/>
    </source>
</evidence>
<dbReference type="PROSITE" id="PS00676">
    <property type="entry name" value="SIGMA54_INTERACT_2"/>
    <property type="match status" value="1"/>
</dbReference>
<keyword evidence="12" id="KW-1185">Reference proteome</keyword>
<dbReference type="Gene3D" id="3.40.50.300">
    <property type="entry name" value="P-loop containing nucleotide triphosphate hydrolases"/>
    <property type="match status" value="1"/>
</dbReference>
<evidence type="ECO:0000259" key="10">
    <source>
        <dbReference type="PROSITE" id="PS50113"/>
    </source>
</evidence>
<dbReference type="InterPro" id="IPR001610">
    <property type="entry name" value="PAC"/>
</dbReference>
<proteinExistence type="predicted"/>
<dbReference type="PANTHER" id="PTHR32071:SF117">
    <property type="entry name" value="PTS-DEPENDENT DIHYDROXYACETONE KINASE OPERON REGULATORY PROTEIN-RELATED"/>
    <property type="match status" value="1"/>
</dbReference>
<dbReference type="InterPro" id="IPR035965">
    <property type="entry name" value="PAS-like_dom_sf"/>
</dbReference>
<dbReference type="InterPro" id="IPR025943">
    <property type="entry name" value="Sigma_54_int_dom_ATP-bd_2"/>
</dbReference>
<dbReference type="Gene3D" id="3.30.450.20">
    <property type="entry name" value="PAS domain"/>
    <property type="match status" value="2"/>
</dbReference>
<feature type="domain" description="PAC" evidence="10">
    <location>
        <begin position="223"/>
        <end position="275"/>
    </location>
</feature>
<dbReference type="PROSITE" id="PS50045">
    <property type="entry name" value="SIGMA54_INTERACT_4"/>
    <property type="match status" value="1"/>
</dbReference>
<dbReference type="NCBIfam" id="TIGR00229">
    <property type="entry name" value="sensory_box"/>
    <property type="match status" value="1"/>
</dbReference>